<dbReference type="Gene3D" id="2.40.50.40">
    <property type="match status" value="2"/>
</dbReference>
<dbReference type="PROSITE" id="PS50013">
    <property type="entry name" value="CHROMO_2"/>
    <property type="match status" value="1"/>
</dbReference>
<dbReference type="AlphaFoldDB" id="A0AAW2Z5P5"/>
<accession>A0AAW2Z5P5</accession>
<evidence type="ECO:0000313" key="4">
    <source>
        <dbReference type="Proteomes" id="UP001431209"/>
    </source>
</evidence>
<sequence>MSNSKTFSAILVESDSDEEVIEVVQQSTFLSIDLNGMLNEQMELDDCNGAFVNEEIDCSNNQHKDIEHTNNGLNESLATNTSSPEVTDSAEDVNNIMNDENPSENVSNHSEEDQSDDISEDEDSEKSKSVENSDEDDDDDSEKNESENSGDEESSEVECILLRRGNKNVEYLVKWLHYPIEKSSWIPKEDISSNNLIKEFEARRAQYKSRNLLKGIIPKKQFILLGILDERIYESNIVEPYNEYKCKWKDLNVCTWEPAHRVPLQCLQRYQHNKNKTTSI</sequence>
<proteinExistence type="predicted"/>
<name>A0AAW2Z5P5_9EUKA</name>
<dbReference type="EMBL" id="JAOPGA020001054">
    <property type="protein sequence ID" value="KAL0484558.1"/>
    <property type="molecule type" value="Genomic_DNA"/>
</dbReference>
<comment type="caution">
    <text evidence="3">The sequence shown here is derived from an EMBL/GenBank/DDBJ whole genome shotgun (WGS) entry which is preliminary data.</text>
</comment>
<protein>
    <submittedName>
        <fullName evidence="3">Histone-lysine N-methyltransferase</fullName>
    </submittedName>
</protein>
<evidence type="ECO:0000259" key="2">
    <source>
        <dbReference type="PROSITE" id="PS50013"/>
    </source>
</evidence>
<dbReference type="InterPro" id="IPR023780">
    <property type="entry name" value="Chromo_domain"/>
</dbReference>
<feature type="compositionally biased region" description="Polar residues" evidence="1">
    <location>
        <begin position="69"/>
        <end position="86"/>
    </location>
</feature>
<feature type="domain" description="Chromo" evidence="2">
    <location>
        <begin position="155"/>
        <end position="212"/>
    </location>
</feature>
<evidence type="ECO:0000313" key="3">
    <source>
        <dbReference type="EMBL" id="KAL0484558.1"/>
    </source>
</evidence>
<feature type="compositionally biased region" description="Polar residues" evidence="1">
    <location>
        <begin position="95"/>
        <end position="108"/>
    </location>
</feature>
<evidence type="ECO:0000256" key="1">
    <source>
        <dbReference type="SAM" id="MobiDB-lite"/>
    </source>
</evidence>
<dbReference type="InterPro" id="IPR000953">
    <property type="entry name" value="Chromo/chromo_shadow_dom"/>
</dbReference>
<organism evidence="3 4">
    <name type="scientific">Acrasis kona</name>
    <dbReference type="NCBI Taxonomy" id="1008807"/>
    <lineage>
        <taxon>Eukaryota</taxon>
        <taxon>Discoba</taxon>
        <taxon>Heterolobosea</taxon>
        <taxon>Tetramitia</taxon>
        <taxon>Eutetramitia</taxon>
        <taxon>Acrasidae</taxon>
        <taxon>Acrasis</taxon>
    </lineage>
</organism>
<dbReference type="InterPro" id="IPR016197">
    <property type="entry name" value="Chromo-like_dom_sf"/>
</dbReference>
<dbReference type="Pfam" id="PF00385">
    <property type="entry name" value="Chromo"/>
    <property type="match status" value="1"/>
</dbReference>
<reference evidence="3 4" key="1">
    <citation type="submission" date="2024-03" db="EMBL/GenBank/DDBJ databases">
        <title>The Acrasis kona genome and developmental transcriptomes reveal deep origins of eukaryotic multicellular pathways.</title>
        <authorList>
            <person name="Sheikh S."/>
            <person name="Fu C.-J."/>
            <person name="Brown M.W."/>
            <person name="Baldauf S.L."/>
        </authorList>
    </citation>
    <scope>NUCLEOTIDE SEQUENCE [LARGE SCALE GENOMIC DNA]</scope>
    <source>
        <strain evidence="3 4">ATCC MYA-3509</strain>
    </source>
</reference>
<feature type="compositionally biased region" description="Acidic residues" evidence="1">
    <location>
        <begin position="113"/>
        <end position="124"/>
    </location>
</feature>
<keyword evidence="4" id="KW-1185">Reference proteome</keyword>
<dbReference type="SUPFAM" id="SSF54160">
    <property type="entry name" value="Chromo domain-like"/>
    <property type="match status" value="2"/>
</dbReference>
<dbReference type="Proteomes" id="UP001431209">
    <property type="component" value="Unassembled WGS sequence"/>
</dbReference>
<gene>
    <name evidence="3" type="ORF">AKO1_011624</name>
</gene>
<dbReference type="SMART" id="SM00298">
    <property type="entry name" value="CHROMO"/>
    <property type="match status" value="2"/>
</dbReference>
<feature type="region of interest" description="Disordered" evidence="1">
    <location>
        <begin position="67"/>
        <end position="157"/>
    </location>
</feature>
<feature type="compositionally biased region" description="Acidic residues" evidence="1">
    <location>
        <begin position="132"/>
        <end position="156"/>
    </location>
</feature>